<dbReference type="GO" id="GO:0006253">
    <property type="term" value="P:dCTP catabolic process"/>
    <property type="evidence" value="ECO:0007669"/>
    <property type="project" value="TreeGrafter"/>
</dbReference>
<proteinExistence type="predicted"/>
<dbReference type="AlphaFoldDB" id="E8R5N1"/>
<dbReference type="PANTHER" id="PTHR46523">
    <property type="entry name" value="DCTP PYROPHOSPHATASE 1"/>
    <property type="match status" value="1"/>
</dbReference>
<dbReference type="Proteomes" id="UP000008631">
    <property type="component" value="Chromosome"/>
</dbReference>
<dbReference type="OrthoDB" id="9791898at2"/>
<dbReference type="GO" id="GO:0047840">
    <property type="term" value="F:dCTP diphosphatase activity"/>
    <property type="evidence" value="ECO:0007669"/>
    <property type="project" value="TreeGrafter"/>
</dbReference>
<gene>
    <name evidence="1" type="ordered locus">Isop_1194</name>
</gene>
<evidence type="ECO:0000313" key="2">
    <source>
        <dbReference type="Proteomes" id="UP000008631"/>
    </source>
</evidence>
<dbReference type="InterPro" id="IPR052555">
    <property type="entry name" value="dCTP_Pyrophosphatase"/>
</dbReference>
<dbReference type="RefSeq" id="WP_013564069.1">
    <property type="nucleotide sequence ID" value="NC_014962.1"/>
</dbReference>
<organism evidence="1 2">
    <name type="scientific">Isosphaera pallida (strain ATCC 43644 / DSM 9630 / IS1B)</name>
    <dbReference type="NCBI Taxonomy" id="575540"/>
    <lineage>
        <taxon>Bacteria</taxon>
        <taxon>Pseudomonadati</taxon>
        <taxon>Planctomycetota</taxon>
        <taxon>Planctomycetia</taxon>
        <taxon>Isosphaerales</taxon>
        <taxon>Isosphaeraceae</taxon>
        <taxon>Isosphaera</taxon>
    </lineage>
</organism>
<dbReference type="eggNOG" id="COG1694">
    <property type="taxonomic scope" value="Bacteria"/>
</dbReference>
<dbReference type="STRING" id="575540.Isop_1194"/>
<evidence type="ECO:0000313" key="1">
    <source>
        <dbReference type="EMBL" id="ADV61780.1"/>
    </source>
</evidence>
<dbReference type="Pfam" id="PF12643">
    <property type="entry name" value="MazG-like"/>
    <property type="match status" value="1"/>
</dbReference>
<dbReference type="GO" id="GO:0005829">
    <property type="term" value="C:cytosol"/>
    <property type="evidence" value="ECO:0007669"/>
    <property type="project" value="TreeGrafter"/>
</dbReference>
<dbReference type="GO" id="GO:0042262">
    <property type="term" value="P:DNA protection"/>
    <property type="evidence" value="ECO:0007669"/>
    <property type="project" value="TreeGrafter"/>
</dbReference>
<dbReference type="SUPFAM" id="SSF101386">
    <property type="entry name" value="all-alpha NTP pyrophosphatases"/>
    <property type="match status" value="1"/>
</dbReference>
<dbReference type="CDD" id="cd11537">
    <property type="entry name" value="NTP-PPase_RS21-C6_like"/>
    <property type="match status" value="1"/>
</dbReference>
<dbReference type="KEGG" id="ipa:Isop_1194"/>
<sequence>MSIPNDATPCDNETTLADVKRWVKEFSVAREWERFHFPKELAVALAIEAAEVMELGRFKSHADVADALRHPEHRRAWAHELADCLWALVRLADVCGIDLASALDEKLKLADRKYPVDQSKGRHDKYTAYQEEEKLDLVPGGISSRDPN</sequence>
<accession>E8R5N1</accession>
<evidence type="ECO:0008006" key="3">
    <source>
        <dbReference type="Google" id="ProtNLM"/>
    </source>
</evidence>
<dbReference type="EMBL" id="CP002353">
    <property type="protein sequence ID" value="ADV61780.1"/>
    <property type="molecule type" value="Genomic_DNA"/>
</dbReference>
<reference evidence="1 2" key="2">
    <citation type="journal article" date="2011" name="Stand. Genomic Sci.">
        <title>Complete genome sequence of Isosphaera pallida type strain (IS1B).</title>
        <authorList>
            <consortium name="US DOE Joint Genome Institute (JGI-PGF)"/>
            <person name="Goker M."/>
            <person name="Cleland D."/>
            <person name="Saunders E."/>
            <person name="Lapidus A."/>
            <person name="Nolan M."/>
            <person name="Lucas S."/>
            <person name="Hammon N."/>
            <person name="Deshpande S."/>
            <person name="Cheng J.F."/>
            <person name="Tapia R."/>
            <person name="Han C."/>
            <person name="Goodwin L."/>
            <person name="Pitluck S."/>
            <person name="Liolios K."/>
            <person name="Pagani I."/>
            <person name="Ivanova N."/>
            <person name="Mavromatis K."/>
            <person name="Pati A."/>
            <person name="Chen A."/>
            <person name="Palaniappan K."/>
            <person name="Land M."/>
            <person name="Hauser L."/>
            <person name="Chang Y.J."/>
            <person name="Jeffries C.D."/>
            <person name="Detter J.C."/>
            <person name="Beck B."/>
            <person name="Woyke T."/>
            <person name="Bristow J."/>
            <person name="Eisen J.A."/>
            <person name="Markowitz V."/>
            <person name="Hugenholtz P."/>
            <person name="Kyrpides N.C."/>
            <person name="Klenk H.P."/>
        </authorList>
    </citation>
    <scope>NUCLEOTIDE SEQUENCE [LARGE SCALE GENOMIC DNA]</scope>
    <source>
        <strain evidence="2">ATCC 43644 / DSM 9630 / IS1B</strain>
    </source>
</reference>
<dbReference type="InterPro" id="IPR025984">
    <property type="entry name" value="DCTPP"/>
</dbReference>
<reference key="1">
    <citation type="submission" date="2010-11" db="EMBL/GenBank/DDBJ databases">
        <title>The complete sequence of chromosome of Isophaera pallida ATCC 43644.</title>
        <authorList>
            <consortium name="US DOE Joint Genome Institute (JGI-PGF)"/>
            <person name="Lucas S."/>
            <person name="Copeland A."/>
            <person name="Lapidus A."/>
            <person name="Bruce D."/>
            <person name="Goodwin L."/>
            <person name="Pitluck S."/>
            <person name="Kyrpides N."/>
            <person name="Mavromatis K."/>
            <person name="Pagani I."/>
            <person name="Ivanova N."/>
            <person name="Saunders E."/>
            <person name="Brettin T."/>
            <person name="Detter J.C."/>
            <person name="Han C."/>
            <person name="Tapia R."/>
            <person name="Land M."/>
            <person name="Hauser L."/>
            <person name="Markowitz V."/>
            <person name="Cheng J.-F."/>
            <person name="Hugenholtz P."/>
            <person name="Woyke T."/>
            <person name="Wu D."/>
            <person name="Eisen J.A."/>
        </authorList>
    </citation>
    <scope>NUCLEOTIDE SEQUENCE</scope>
    <source>
        <strain>ATCC 43644</strain>
    </source>
</reference>
<name>E8R5N1_ISOPI</name>
<keyword evidence="2" id="KW-1185">Reference proteome</keyword>
<protein>
    <recommendedName>
        <fullName evidence="3">MazG nucleotide pyrophosphohydrolase</fullName>
    </recommendedName>
</protein>
<dbReference type="HOGENOM" id="CLU_110454_1_0_0"/>
<dbReference type="Gene3D" id="1.10.287.1080">
    <property type="entry name" value="MazG-like"/>
    <property type="match status" value="1"/>
</dbReference>
<dbReference type="InParanoid" id="E8R5N1"/>
<dbReference type="PANTHER" id="PTHR46523:SF1">
    <property type="entry name" value="DCTP PYROPHOSPHATASE 1"/>
    <property type="match status" value="1"/>
</dbReference>